<evidence type="ECO:0000259" key="1">
    <source>
        <dbReference type="PROSITE" id="PS50181"/>
    </source>
</evidence>
<dbReference type="InterPro" id="IPR036047">
    <property type="entry name" value="F-box-like_dom_sf"/>
</dbReference>
<protein>
    <recommendedName>
        <fullName evidence="1">F-box domain-containing protein</fullName>
    </recommendedName>
</protein>
<comment type="caution">
    <text evidence="2">The sequence shown here is derived from an EMBL/GenBank/DDBJ whole genome shotgun (WGS) entry which is preliminary data.</text>
</comment>
<dbReference type="SUPFAM" id="SSF81383">
    <property type="entry name" value="F-box domain"/>
    <property type="match status" value="1"/>
</dbReference>
<dbReference type="PROSITE" id="PS50181">
    <property type="entry name" value="FBOX"/>
    <property type="match status" value="1"/>
</dbReference>
<name>A0A401KTV0_ASPAW</name>
<dbReference type="SUPFAM" id="SSF52047">
    <property type="entry name" value="RNI-like"/>
    <property type="match status" value="1"/>
</dbReference>
<dbReference type="Proteomes" id="UP000286921">
    <property type="component" value="Unassembled WGS sequence"/>
</dbReference>
<evidence type="ECO:0000313" key="2">
    <source>
        <dbReference type="EMBL" id="GCB22743.1"/>
    </source>
</evidence>
<feature type="domain" description="F-box" evidence="1">
    <location>
        <begin position="1"/>
        <end position="43"/>
    </location>
</feature>
<proteinExistence type="predicted"/>
<gene>
    <name evidence="2" type="ORF">AAWM_05628</name>
</gene>
<organism evidence="2 3">
    <name type="scientific">Aspergillus awamori</name>
    <name type="common">Black koji mold</name>
    <dbReference type="NCBI Taxonomy" id="105351"/>
    <lineage>
        <taxon>Eukaryota</taxon>
        <taxon>Fungi</taxon>
        <taxon>Dikarya</taxon>
        <taxon>Ascomycota</taxon>
        <taxon>Pezizomycotina</taxon>
        <taxon>Eurotiomycetes</taxon>
        <taxon>Eurotiomycetidae</taxon>
        <taxon>Eurotiales</taxon>
        <taxon>Aspergillaceae</taxon>
        <taxon>Aspergillus</taxon>
    </lineage>
</organism>
<reference evidence="2 3" key="1">
    <citation type="submission" date="2016-09" db="EMBL/GenBank/DDBJ databases">
        <title>Aspergillus awamori IFM 58123T.</title>
        <authorList>
            <person name="Kusuya Y."/>
            <person name="Shimizu M."/>
            <person name="Takahashi H."/>
            <person name="Yaguchi T."/>
        </authorList>
    </citation>
    <scope>NUCLEOTIDE SEQUENCE [LARGE SCALE GENOMIC DNA]</scope>
    <source>
        <strain evidence="2 3">IFM 58123</strain>
    </source>
</reference>
<keyword evidence="3" id="KW-1185">Reference proteome</keyword>
<dbReference type="AlphaFoldDB" id="A0A401KTV0"/>
<dbReference type="EMBL" id="BDHI01000014">
    <property type="protein sequence ID" value="GCB22743.1"/>
    <property type="molecule type" value="Genomic_DNA"/>
</dbReference>
<sequence>MDRLPLELHIRIGRHLRTQDLYQLVLVSKSYHSTFTPELYREIMISGEYQESNTNFYWPSAPVTRKSRPPGRCLPYALSEHPVLAGFVRSLVSLPLAHQGSPQLKPQTILCWQKALDSDEKLDSRQPLRNPWFALLLLQLKNLRRLSVYLPCEERVSGLNYTSATPYFGSVIHGAAKPGSGILPRLTHLTINEAHLQWHHKRQLTENNKQALPRDFSCGITHIDIEQCDKTITQLPRLLSGCSKLESFTWALEESTHHFYNDPHSPAYHWNPNCVGNMALFHDLEYPQPAYFGPLCDFPVLETLKMPMVNLMPFHPGTHVPVSPLWETLPSSLKSLSIYGCLLQSSHMLCDELEDLAAHCQTHFSLLNMVYIVYSSFEKINGQQCSACRGERSTKYDMVKRDSVIDGWLEALKVRFKMLGVILAVNESMNWF</sequence>
<accession>A0A401KTV0</accession>
<evidence type="ECO:0000313" key="3">
    <source>
        <dbReference type="Proteomes" id="UP000286921"/>
    </source>
</evidence>
<dbReference type="InterPro" id="IPR001810">
    <property type="entry name" value="F-box_dom"/>
</dbReference>